<dbReference type="EMBL" id="JAFEKC020000026">
    <property type="protein sequence ID" value="KAK0506960.1"/>
    <property type="molecule type" value="Genomic_DNA"/>
</dbReference>
<feature type="compositionally biased region" description="Polar residues" evidence="1">
    <location>
        <begin position="30"/>
        <end position="39"/>
    </location>
</feature>
<organism evidence="2 3">
    <name type="scientific">Cladonia borealis</name>
    <dbReference type="NCBI Taxonomy" id="184061"/>
    <lineage>
        <taxon>Eukaryota</taxon>
        <taxon>Fungi</taxon>
        <taxon>Dikarya</taxon>
        <taxon>Ascomycota</taxon>
        <taxon>Pezizomycotina</taxon>
        <taxon>Lecanoromycetes</taxon>
        <taxon>OSLEUM clade</taxon>
        <taxon>Lecanoromycetidae</taxon>
        <taxon>Lecanorales</taxon>
        <taxon>Lecanorineae</taxon>
        <taxon>Cladoniaceae</taxon>
        <taxon>Cladonia</taxon>
    </lineage>
</organism>
<name>A0AA39QRY8_9LECA</name>
<keyword evidence="3" id="KW-1185">Reference proteome</keyword>
<comment type="caution">
    <text evidence="2">The sequence shown here is derived from an EMBL/GenBank/DDBJ whole genome shotgun (WGS) entry which is preliminary data.</text>
</comment>
<feature type="region of interest" description="Disordered" evidence="1">
    <location>
        <begin position="30"/>
        <end position="105"/>
    </location>
</feature>
<gene>
    <name evidence="2" type="ORF">JMJ35_010660</name>
</gene>
<evidence type="ECO:0000256" key="1">
    <source>
        <dbReference type="SAM" id="MobiDB-lite"/>
    </source>
</evidence>
<feature type="compositionally biased region" description="Low complexity" evidence="1">
    <location>
        <begin position="48"/>
        <end position="67"/>
    </location>
</feature>
<feature type="compositionally biased region" description="Polar residues" evidence="1">
    <location>
        <begin position="78"/>
        <end position="95"/>
    </location>
</feature>
<evidence type="ECO:0000313" key="3">
    <source>
        <dbReference type="Proteomes" id="UP001166286"/>
    </source>
</evidence>
<dbReference type="Proteomes" id="UP001166286">
    <property type="component" value="Unassembled WGS sequence"/>
</dbReference>
<proteinExistence type="predicted"/>
<protein>
    <submittedName>
        <fullName evidence="2">Uncharacterized protein</fullName>
    </submittedName>
</protein>
<accession>A0AA39QRY8</accession>
<evidence type="ECO:0000313" key="2">
    <source>
        <dbReference type="EMBL" id="KAK0506960.1"/>
    </source>
</evidence>
<sequence length="146" mass="15905">MTQPNSQHKDGKPRPVVVACTLESFKQLLQNPSPTTIASSVEDRVLAASPSPSTAPSSPTKSRSSRSMEIAPRVMGIDSTSPSKKSSNKGLSTINRRWEMGQMTPPVEFMTPEEWKVIGPVSDNVRNFWVNHIRCGGEGARHTMGS</sequence>
<dbReference type="AlphaFoldDB" id="A0AA39QRY8"/>
<reference evidence="2" key="1">
    <citation type="submission" date="2023-03" db="EMBL/GenBank/DDBJ databases">
        <title>Complete genome of Cladonia borealis.</title>
        <authorList>
            <person name="Park H."/>
        </authorList>
    </citation>
    <scope>NUCLEOTIDE SEQUENCE</scope>
    <source>
        <strain evidence="2">ANT050790</strain>
    </source>
</reference>